<proteinExistence type="predicted"/>
<keyword evidence="2" id="KW-1185">Reference proteome</keyword>
<protein>
    <submittedName>
        <fullName evidence="1">YdhR family protein</fullName>
    </submittedName>
</protein>
<dbReference type="InterPro" id="IPR006311">
    <property type="entry name" value="TAT_signal"/>
</dbReference>
<accession>A0ABS7NHM6</accession>
<dbReference type="EMBL" id="JAHVJA010000006">
    <property type="protein sequence ID" value="MBY6140695.1"/>
    <property type="molecule type" value="Genomic_DNA"/>
</dbReference>
<dbReference type="Proteomes" id="UP000766629">
    <property type="component" value="Unassembled WGS sequence"/>
</dbReference>
<dbReference type="Pfam" id="PF08803">
    <property type="entry name" value="ydhR"/>
    <property type="match status" value="1"/>
</dbReference>
<reference evidence="1 2" key="1">
    <citation type="submission" date="2021-06" db="EMBL/GenBank/DDBJ databases">
        <title>50 bacteria genomes isolated from Dapeng, Shenzhen, China.</title>
        <authorList>
            <person name="Zheng W."/>
            <person name="Yu S."/>
            <person name="Huang Y."/>
        </authorList>
    </citation>
    <scope>NUCLEOTIDE SEQUENCE [LARGE SCALE GENOMIC DNA]</scope>
    <source>
        <strain evidence="1 2">DP1N14-2</strain>
    </source>
</reference>
<dbReference type="SUPFAM" id="SSF54909">
    <property type="entry name" value="Dimeric alpha+beta barrel"/>
    <property type="match status" value="2"/>
</dbReference>
<evidence type="ECO:0000313" key="2">
    <source>
        <dbReference type="Proteomes" id="UP000766629"/>
    </source>
</evidence>
<name>A0ABS7NHM6_9RHOB</name>
<sequence>MTETPTNADFRERSRLSRRQLLAASAGALLLPSLPKAQETAMTPKAFVYTEVAISVPFDQAPWQEINEAIRQQPGFLNKTWLSGHGNNSLGGFYGFDSIENARKFVTGYFPSEPRVFGVAHNTRVFDAEATAAASRDMGAVQYGGAKDAPGAFVYTELQLSVPFGDAPWQARNKALKMLPGLQNKVWLSGLQTQTLGGFDAFDTLDHALDFAVNMFPDTAAGLGCAFYTRVFDASVTETASRAMRSPYYSPAA</sequence>
<evidence type="ECO:0000313" key="1">
    <source>
        <dbReference type="EMBL" id="MBY6140695.1"/>
    </source>
</evidence>
<organism evidence="1 2">
    <name type="scientific">Leisingera daeponensis</name>
    <dbReference type="NCBI Taxonomy" id="405746"/>
    <lineage>
        <taxon>Bacteria</taxon>
        <taxon>Pseudomonadati</taxon>
        <taxon>Pseudomonadota</taxon>
        <taxon>Alphaproteobacteria</taxon>
        <taxon>Rhodobacterales</taxon>
        <taxon>Roseobacteraceae</taxon>
        <taxon>Leisingera</taxon>
    </lineage>
</organism>
<dbReference type="Gene3D" id="3.30.70.100">
    <property type="match status" value="2"/>
</dbReference>
<dbReference type="InterPro" id="IPR014910">
    <property type="entry name" value="YdhR"/>
</dbReference>
<dbReference type="RefSeq" id="WP_222508881.1">
    <property type="nucleotide sequence ID" value="NZ_JAHVJA010000006.1"/>
</dbReference>
<gene>
    <name evidence="1" type="ORF">KUV26_14720</name>
</gene>
<dbReference type="PROSITE" id="PS51318">
    <property type="entry name" value="TAT"/>
    <property type="match status" value="1"/>
</dbReference>
<dbReference type="InterPro" id="IPR011008">
    <property type="entry name" value="Dimeric_a/b-barrel"/>
</dbReference>
<comment type="caution">
    <text evidence="1">The sequence shown here is derived from an EMBL/GenBank/DDBJ whole genome shotgun (WGS) entry which is preliminary data.</text>
</comment>